<dbReference type="Gene3D" id="1.10.472.10">
    <property type="entry name" value="Cyclin-like"/>
    <property type="match status" value="1"/>
</dbReference>
<keyword evidence="4" id="KW-0131">Cell cycle</keyword>
<protein>
    <submittedName>
        <fullName evidence="5">Cyclin-D4-2</fullName>
    </submittedName>
</protein>
<evidence type="ECO:0000313" key="5">
    <source>
        <dbReference type="EMBL" id="PWZ30238.1"/>
    </source>
</evidence>
<gene>
    <name evidence="5" type="primary">CYCD4-2_1</name>
    <name evidence="5" type="ORF">Zm00014a_015645</name>
</gene>
<dbReference type="InterPro" id="IPR039361">
    <property type="entry name" value="Cyclin"/>
</dbReference>
<reference evidence="5 6" key="1">
    <citation type="journal article" date="2018" name="Nat. Genet.">
        <title>Extensive intraspecific gene order and gene structural variations between Mo17 and other maize genomes.</title>
        <authorList>
            <person name="Sun S."/>
            <person name="Zhou Y."/>
            <person name="Chen J."/>
            <person name="Shi J."/>
            <person name="Zhao H."/>
            <person name="Zhao H."/>
            <person name="Song W."/>
            <person name="Zhang M."/>
            <person name="Cui Y."/>
            <person name="Dong X."/>
            <person name="Liu H."/>
            <person name="Ma X."/>
            <person name="Jiao Y."/>
            <person name="Wang B."/>
            <person name="Wei X."/>
            <person name="Stein J.C."/>
            <person name="Glaubitz J.C."/>
            <person name="Lu F."/>
            <person name="Yu G."/>
            <person name="Liang C."/>
            <person name="Fengler K."/>
            <person name="Li B."/>
            <person name="Rafalski A."/>
            <person name="Schnable P.S."/>
            <person name="Ware D.H."/>
            <person name="Buckler E.S."/>
            <person name="Lai J."/>
        </authorList>
    </citation>
    <scope>NUCLEOTIDE SEQUENCE [LARGE SCALE GENOMIC DNA]</scope>
    <source>
        <strain evidence="6">cv. Missouri 17</strain>
        <tissue evidence="5">Seedling</tissue>
    </source>
</reference>
<evidence type="ECO:0000256" key="3">
    <source>
        <dbReference type="ARBA" id="ARBA00023127"/>
    </source>
</evidence>
<comment type="similarity">
    <text evidence="1">Belongs to the cyclin family. Cyclin D subfamily.</text>
</comment>
<dbReference type="AlphaFoldDB" id="A0A3L6FBC0"/>
<keyword evidence="3" id="KW-0195">Cyclin</keyword>
<organism evidence="5 6">
    <name type="scientific">Zea mays</name>
    <name type="common">Maize</name>
    <dbReference type="NCBI Taxonomy" id="4577"/>
    <lineage>
        <taxon>Eukaryota</taxon>
        <taxon>Viridiplantae</taxon>
        <taxon>Streptophyta</taxon>
        <taxon>Embryophyta</taxon>
        <taxon>Tracheophyta</taxon>
        <taxon>Spermatophyta</taxon>
        <taxon>Magnoliopsida</taxon>
        <taxon>Liliopsida</taxon>
        <taxon>Poales</taxon>
        <taxon>Poaceae</taxon>
        <taxon>PACMAD clade</taxon>
        <taxon>Panicoideae</taxon>
        <taxon>Andropogonodae</taxon>
        <taxon>Andropogoneae</taxon>
        <taxon>Tripsacinae</taxon>
        <taxon>Zea</taxon>
    </lineage>
</organism>
<evidence type="ECO:0000313" key="6">
    <source>
        <dbReference type="Proteomes" id="UP000251960"/>
    </source>
</evidence>
<sequence>MRRQELLLLCSGLSLDASCSSDASMGSFCSRASTALIKLELCIVEVGAMSIVCDWGIVVFSSPMSIILRSQNLNDKNDISIKELEAAERRRGRWPGYGDDFGVDLFLPQSEECMSGLVEREREHMPRACYGERLRGGGLCIHQEAIDWIWKEQGLDDATPLGGVCFALSLSLAAKMEEIAVLQSLDLQVGKLCVRHCREDEHCFLLLIHLVLSEFGVCNQVGDACYVFEAKTVHRMEFLVLTTLNWRMKAVTPFSYMDYFLNKLNGGNTTPRNWLSQSAELILCAARGTGCLGFRPSEIAAAVAATVAGEVDVTGIENAYAHIDKVVLIRVC</sequence>
<dbReference type="Proteomes" id="UP000251960">
    <property type="component" value="Chromosome 3"/>
</dbReference>
<dbReference type="EMBL" id="NCVQ01000004">
    <property type="protein sequence ID" value="PWZ30238.1"/>
    <property type="molecule type" value="Genomic_DNA"/>
</dbReference>
<dbReference type="PANTHER" id="PTHR10177">
    <property type="entry name" value="CYCLINS"/>
    <property type="match status" value="1"/>
</dbReference>
<dbReference type="SUPFAM" id="SSF47954">
    <property type="entry name" value="Cyclin-like"/>
    <property type="match status" value="1"/>
</dbReference>
<proteinExistence type="inferred from homology"/>
<dbReference type="FunFam" id="1.10.472.10:FF:000040">
    <property type="entry name" value="D6-type cyclin"/>
    <property type="match status" value="1"/>
</dbReference>
<name>A0A3L6FBC0_MAIZE</name>
<evidence type="ECO:0000256" key="4">
    <source>
        <dbReference type="ARBA" id="ARBA00023306"/>
    </source>
</evidence>
<accession>A0A3L6FBC0</accession>
<dbReference type="InterPro" id="IPR036915">
    <property type="entry name" value="Cyclin-like_sf"/>
</dbReference>
<evidence type="ECO:0000256" key="1">
    <source>
        <dbReference type="ARBA" id="ARBA00009065"/>
    </source>
</evidence>
<evidence type="ECO:0000256" key="2">
    <source>
        <dbReference type="ARBA" id="ARBA00022618"/>
    </source>
</evidence>
<comment type="caution">
    <text evidence="5">The sequence shown here is derived from an EMBL/GenBank/DDBJ whole genome shotgun (WGS) entry which is preliminary data.</text>
</comment>
<keyword evidence="2" id="KW-0132">Cell division</keyword>
<dbReference type="GO" id="GO:0051301">
    <property type="term" value="P:cell division"/>
    <property type="evidence" value="ECO:0007669"/>
    <property type="project" value="UniProtKB-KW"/>
</dbReference>